<protein>
    <submittedName>
        <fullName evidence="2">Uncharacterized protein</fullName>
    </submittedName>
</protein>
<proteinExistence type="predicted"/>
<dbReference type="AlphaFoldDB" id="A0AAV0MDB6"/>
<sequence length="69" mass="8281">MLSHLERQPRNKERRVAWLTFVGPLFQSIGLVYLLAHFRRLFPLFFKWIHADDDQTVLLVLKQVHTSYS</sequence>
<keyword evidence="1" id="KW-0812">Transmembrane</keyword>
<keyword evidence="1" id="KW-0472">Membrane</keyword>
<dbReference type="EMBL" id="CAMGYJ010000007">
    <property type="protein sequence ID" value="CAI0443473.1"/>
    <property type="molecule type" value="Genomic_DNA"/>
</dbReference>
<feature type="non-terminal residue" evidence="2">
    <location>
        <position position="69"/>
    </location>
</feature>
<organism evidence="2 3">
    <name type="scientific">Linum tenue</name>
    <dbReference type="NCBI Taxonomy" id="586396"/>
    <lineage>
        <taxon>Eukaryota</taxon>
        <taxon>Viridiplantae</taxon>
        <taxon>Streptophyta</taxon>
        <taxon>Embryophyta</taxon>
        <taxon>Tracheophyta</taxon>
        <taxon>Spermatophyta</taxon>
        <taxon>Magnoliopsida</taxon>
        <taxon>eudicotyledons</taxon>
        <taxon>Gunneridae</taxon>
        <taxon>Pentapetalae</taxon>
        <taxon>rosids</taxon>
        <taxon>fabids</taxon>
        <taxon>Malpighiales</taxon>
        <taxon>Linaceae</taxon>
        <taxon>Linum</taxon>
    </lineage>
</organism>
<comment type="caution">
    <text evidence="2">The sequence shown here is derived from an EMBL/GenBank/DDBJ whole genome shotgun (WGS) entry which is preliminary data.</text>
</comment>
<keyword evidence="1" id="KW-1133">Transmembrane helix</keyword>
<dbReference type="PANTHER" id="PTHR14873:SF1">
    <property type="entry name" value="OS06G0694100 PROTEIN"/>
    <property type="match status" value="1"/>
</dbReference>
<dbReference type="Proteomes" id="UP001154282">
    <property type="component" value="Unassembled WGS sequence"/>
</dbReference>
<evidence type="ECO:0000313" key="3">
    <source>
        <dbReference type="Proteomes" id="UP001154282"/>
    </source>
</evidence>
<dbReference type="PANTHER" id="PTHR14873">
    <property type="entry name" value="OS06G0694100 PROTEIN"/>
    <property type="match status" value="1"/>
</dbReference>
<accession>A0AAV0MDB6</accession>
<evidence type="ECO:0000313" key="2">
    <source>
        <dbReference type="EMBL" id="CAI0443473.1"/>
    </source>
</evidence>
<feature type="transmembrane region" description="Helical" evidence="1">
    <location>
        <begin position="16"/>
        <end position="36"/>
    </location>
</feature>
<keyword evidence="3" id="KW-1185">Reference proteome</keyword>
<evidence type="ECO:0000256" key="1">
    <source>
        <dbReference type="SAM" id="Phobius"/>
    </source>
</evidence>
<name>A0AAV0MDB6_9ROSI</name>
<gene>
    <name evidence="2" type="ORF">LITE_LOCUS27694</name>
</gene>
<reference evidence="2" key="1">
    <citation type="submission" date="2022-08" db="EMBL/GenBank/DDBJ databases">
        <authorList>
            <person name="Gutierrez-Valencia J."/>
        </authorList>
    </citation>
    <scope>NUCLEOTIDE SEQUENCE</scope>
</reference>